<evidence type="ECO:0000313" key="2">
    <source>
        <dbReference type="EMBL" id="KAG0575114.1"/>
    </source>
</evidence>
<gene>
    <name evidence="2" type="ORF">KC19_VG319600</name>
</gene>
<evidence type="ECO:0000259" key="1">
    <source>
        <dbReference type="Pfam" id="PF22936"/>
    </source>
</evidence>
<sequence length="108" mass="11848">MDTTCKWYMDSGASRHVTRSPGHLKLITPSMERNLVTTADGERHLVGGSGDVNVQTDCGETKMTNVMYVPSLKRNLVSVGSLADKGHVVFTDKKCLVLDNIKNRDIIA</sequence>
<feature type="domain" description="Retrovirus-related Pol polyprotein from transposon TNT 1-94-like beta-barrel" evidence="1">
    <location>
        <begin position="7"/>
        <end position="86"/>
    </location>
</feature>
<evidence type="ECO:0000313" key="3">
    <source>
        <dbReference type="Proteomes" id="UP000822688"/>
    </source>
</evidence>
<name>A0A8T0HVQ3_CERPU</name>
<accession>A0A8T0HVQ3</accession>
<reference evidence="2" key="1">
    <citation type="submission" date="2020-06" db="EMBL/GenBank/DDBJ databases">
        <title>WGS assembly of Ceratodon purpureus strain R40.</title>
        <authorList>
            <person name="Carey S.B."/>
            <person name="Jenkins J."/>
            <person name="Shu S."/>
            <person name="Lovell J.T."/>
            <person name="Sreedasyam A."/>
            <person name="Maumus F."/>
            <person name="Tiley G.P."/>
            <person name="Fernandez-Pozo N."/>
            <person name="Barry K."/>
            <person name="Chen C."/>
            <person name="Wang M."/>
            <person name="Lipzen A."/>
            <person name="Daum C."/>
            <person name="Saski C.A."/>
            <person name="Payton A.C."/>
            <person name="Mcbreen J.C."/>
            <person name="Conrad R.E."/>
            <person name="Kollar L.M."/>
            <person name="Olsson S."/>
            <person name="Huttunen S."/>
            <person name="Landis J.B."/>
            <person name="Wickett N.J."/>
            <person name="Johnson M.G."/>
            <person name="Rensing S.A."/>
            <person name="Grimwood J."/>
            <person name="Schmutz J."/>
            <person name="Mcdaniel S.F."/>
        </authorList>
    </citation>
    <scope>NUCLEOTIDE SEQUENCE</scope>
    <source>
        <strain evidence="2">R40</strain>
    </source>
</reference>
<dbReference type="AlphaFoldDB" id="A0A8T0HVQ3"/>
<dbReference type="InterPro" id="IPR054722">
    <property type="entry name" value="PolX-like_BBD"/>
</dbReference>
<comment type="caution">
    <text evidence="2">The sequence shown here is derived from an EMBL/GenBank/DDBJ whole genome shotgun (WGS) entry which is preliminary data.</text>
</comment>
<protein>
    <recommendedName>
        <fullName evidence="1">Retrovirus-related Pol polyprotein from transposon TNT 1-94-like beta-barrel domain-containing protein</fullName>
    </recommendedName>
</protein>
<dbReference type="EMBL" id="CM026426">
    <property type="protein sequence ID" value="KAG0575114.1"/>
    <property type="molecule type" value="Genomic_DNA"/>
</dbReference>
<proteinExistence type="predicted"/>
<organism evidence="2 3">
    <name type="scientific">Ceratodon purpureus</name>
    <name type="common">Fire moss</name>
    <name type="synonym">Dicranum purpureum</name>
    <dbReference type="NCBI Taxonomy" id="3225"/>
    <lineage>
        <taxon>Eukaryota</taxon>
        <taxon>Viridiplantae</taxon>
        <taxon>Streptophyta</taxon>
        <taxon>Embryophyta</taxon>
        <taxon>Bryophyta</taxon>
        <taxon>Bryophytina</taxon>
        <taxon>Bryopsida</taxon>
        <taxon>Dicranidae</taxon>
        <taxon>Pseudoditrichales</taxon>
        <taxon>Ditrichaceae</taxon>
        <taxon>Ceratodon</taxon>
    </lineage>
</organism>
<keyword evidence="3" id="KW-1185">Reference proteome</keyword>
<dbReference type="Pfam" id="PF22936">
    <property type="entry name" value="Pol_BBD"/>
    <property type="match status" value="1"/>
</dbReference>
<dbReference type="Proteomes" id="UP000822688">
    <property type="component" value="Chromosome V"/>
</dbReference>